<sequence>MKDKIIGILEELLERKIDNTELNIPINDVGIDSLMALEFAVTIEREFDIHLSEEDLGQIKSIDSILELVELKSNLG</sequence>
<dbReference type="Gene3D" id="1.10.1200.10">
    <property type="entry name" value="ACP-like"/>
    <property type="match status" value="1"/>
</dbReference>
<organism evidence="2 3">
    <name type="scientific">Sutcliffiella rhizosphaerae</name>
    <dbReference type="NCBI Taxonomy" id="2880967"/>
    <lineage>
        <taxon>Bacteria</taxon>
        <taxon>Bacillati</taxon>
        <taxon>Bacillota</taxon>
        <taxon>Bacilli</taxon>
        <taxon>Bacillales</taxon>
        <taxon>Bacillaceae</taxon>
        <taxon>Sutcliffiella</taxon>
    </lineage>
</organism>
<dbReference type="PROSITE" id="PS50075">
    <property type="entry name" value="CARRIER"/>
    <property type="match status" value="1"/>
</dbReference>
<accession>A0ABM8YUR8</accession>
<dbReference type="Pfam" id="PF00550">
    <property type="entry name" value="PP-binding"/>
    <property type="match status" value="1"/>
</dbReference>
<comment type="caution">
    <text evidence="2">The sequence shown here is derived from an EMBL/GenBank/DDBJ whole genome shotgun (WGS) entry which is preliminary data.</text>
</comment>
<dbReference type="InterPro" id="IPR009081">
    <property type="entry name" value="PP-bd_ACP"/>
</dbReference>
<name>A0ABM8YUR8_9BACI</name>
<dbReference type="InterPro" id="IPR036736">
    <property type="entry name" value="ACP-like_sf"/>
</dbReference>
<dbReference type="SUPFAM" id="SSF47336">
    <property type="entry name" value="ACP-like"/>
    <property type="match status" value="1"/>
</dbReference>
<evidence type="ECO:0000259" key="1">
    <source>
        <dbReference type="PROSITE" id="PS50075"/>
    </source>
</evidence>
<proteinExistence type="predicted"/>
<dbReference type="Proteomes" id="UP000789833">
    <property type="component" value="Unassembled WGS sequence"/>
</dbReference>
<reference evidence="2 3" key="1">
    <citation type="submission" date="2021-10" db="EMBL/GenBank/DDBJ databases">
        <authorList>
            <person name="Criscuolo A."/>
        </authorList>
    </citation>
    <scope>NUCLEOTIDE SEQUENCE [LARGE SCALE GENOMIC DNA]</scope>
    <source>
        <strain evidence="3">CIP 111883</strain>
    </source>
</reference>
<keyword evidence="3" id="KW-1185">Reference proteome</keyword>
<evidence type="ECO:0000313" key="3">
    <source>
        <dbReference type="Proteomes" id="UP000789833"/>
    </source>
</evidence>
<evidence type="ECO:0000313" key="2">
    <source>
        <dbReference type="EMBL" id="CAG9623740.1"/>
    </source>
</evidence>
<protein>
    <recommendedName>
        <fullName evidence="1">Carrier domain-containing protein</fullName>
    </recommendedName>
</protein>
<dbReference type="RefSeq" id="WP_230505473.1">
    <property type="nucleotide sequence ID" value="NZ_CAKJTJ010000072.1"/>
</dbReference>
<gene>
    <name evidence="2" type="ORF">BACCIP111883_04572</name>
</gene>
<feature type="domain" description="Carrier" evidence="1">
    <location>
        <begin position="1"/>
        <end position="73"/>
    </location>
</feature>
<dbReference type="EMBL" id="CAKJTJ010000072">
    <property type="protein sequence ID" value="CAG9623740.1"/>
    <property type="molecule type" value="Genomic_DNA"/>
</dbReference>